<dbReference type="GO" id="GO:0009055">
    <property type="term" value="F:electron transfer activity"/>
    <property type="evidence" value="ECO:0007669"/>
    <property type="project" value="TreeGrafter"/>
</dbReference>
<sequence length="78" mass="8646">MLEITVYSRPDCQPCKAVARKLDQLGATYRKIDVTEDPAAGEYLRSLGYASTPVTVVGEHHKHGYAPEWLKWAASQVA</sequence>
<evidence type="ECO:0000313" key="2">
    <source>
        <dbReference type="EMBL" id="NKY60370.1"/>
    </source>
</evidence>
<dbReference type="InterPro" id="IPR051548">
    <property type="entry name" value="Grx-like_ET"/>
</dbReference>
<dbReference type="CDD" id="cd02976">
    <property type="entry name" value="NrdH"/>
    <property type="match status" value="1"/>
</dbReference>
<organism evidence="2 3">
    <name type="scientific">Nocardia flavorosea</name>
    <dbReference type="NCBI Taxonomy" id="53429"/>
    <lineage>
        <taxon>Bacteria</taxon>
        <taxon>Bacillati</taxon>
        <taxon>Actinomycetota</taxon>
        <taxon>Actinomycetes</taxon>
        <taxon>Mycobacteriales</taxon>
        <taxon>Nocardiaceae</taxon>
        <taxon>Nocardia</taxon>
    </lineage>
</organism>
<dbReference type="Proteomes" id="UP000570678">
    <property type="component" value="Unassembled WGS sequence"/>
</dbReference>
<dbReference type="Gene3D" id="3.40.30.10">
    <property type="entry name" value="Glutaredoxin"/>
    <property type="match status" value="1"/>
</dbReference>
<evidence type="ECO:0000313" key="3">
    <source>
        <dbReference type="Proteomes" id="UP000570678"/>
    </source>
</evidence>
<dbReference type="EMBL" id="JAAXOT010000022">
    <property type="protein sequence ID" value="NKY60370.1"/>
    <property type="molecule type" value="Genomic_DNA"/>
</dbReference>
<keyword evidence="3" id="KW-1185">Reference proteome</keyword>
<dbReference type="PANTHER" id="PTHR34386">
    <property type="entry name" value="GLUTAREDOXIN"/>
    <property type="match status" value="1"/>
</dbReference>
<evidence type="ECO:0000259" key="1">
    <source>
        <dbReference type="Pfam" id="PF00462"/>
    </source>
</evidence>
<proteinExistence type="predicted"/>
<dbReference type="GO" id="GO:0045454">
    <property type="term" value="P:cell redox homeostasis"/>
    <property type="evidence" value="ECO:0007669"/>
    <property type="project" value="TreeGrafter"/>
</dbReference>
<dbReference type="PANTHER" id="PTHR34386:SF1">
    <property type="entry name" value="GLUTAREDOXIN-LIKE PROTEIN NRDH"/>
    <property type="match status" value="1"/>
</dbReference>
<dbReference type="AlphaFoldDB" id="A0A846YS41"/>
<dbReference type="PROSITE" id="PS51354">
    <property type="entry name" value="GLUTAREDOXIN_2"/>
    <property type="match status" value="1"/>
</dbReference>
<reference evidence="2 3" key="1">
    <citation type="submission" date="2020-04" db="EMBL/GenBank/DDBJ databases">
        <title>MicrobeNet Type strains.</title>
        <authorList>
            <person name="Nicholson A.C."/>
        </authorList>
    </citation>
    <scope>NUCLEOTIDE SEQUENCE [LARGE SCALE GENOMIC DNA]</scope>
    <source>
        <strain evidence="2 3">JCM 3332</strain>
    </source>
</reference>
<dbReference type="InterPro" id="IPR002109">
    <property type="entry name" value="Glutaredoxin"/>
</dbReference>
<dbReference type="Pfam" id="PF00462">
    <property type="entry name" value="Glutaredoxin"/>
    <property type="match status" value="1"/>
</dbReference>
<feature type="domain" description="Glutaredoxin" evidence="1">
    <location>
        <begin position="4"/>
        <end position="61"/>
    </location>
</feature>
<dbReference type="SUPFAM" id="SSF52833">
    <property type="entry name" value="Thioredoxin-like"/>
    <property type="match status" value="1"/>
</dbReference>
<dbReference type="RefSeq" id="WP_062979931.1">
    <property type="nucleotide sequence ID" value="NZ_JAAXOT010000022.1"/>
</dbReference>
<gene>
    <name evidence="2" type="ORF">HGA15_30390</name>
</gene>
<accession>A0A846YS41</accession>
<protein>
    <submittedName>
        <fullName evidence="2">Glutaredoxin family protein</fullName>
    </submittedName>
</protein>
<dbReference type="InterPro" id="IPR036249">
    <property type="entry name" value="Thioredoxin-like_sf"/>
</dbReference>
<comment type="caution">
    <text evidence="2">The sequence shown here is derived from an EMBL/GenBank/DDBJ whole genome shotgun (WGS) entry which is preliminary data.</text>
</comment>
<name>A0A846YS41_9NOCA</name>